<gene>
    <name evidence="4" type="ORF">GSMUA_202040.1</name>
</gene>
<evidence type="ECO:0000313" key="4">
    <source>
        <dbReference type="EMBL" id="CAG1850362.1"/>
    </source>
</evidence>
<feature type="compositionally biased region" description="Polar residues" evidence="2">
    <location>
        <begin position="1796"/>
        <end position="1812"/>
    </location>
</feature>
<evidence type="ECO:0000256" key="2">
    <source>
        <dbReference type="SAM" id="MobiDB-lite"/>
    </source>
</evidence>
<feature type="region of interest" description="Disordered" evidence="2">
    <location>
        <begin position="80"/>
        <end position="100"/>
    </location>
</feature>
<evidence type="ECO:0000259" key="3">
    <source>
        <dbReference type="PROSITE" id="PS51783"/>
    </source>
</evidence>
<name>A0A804ICJ2_MUSAM</name>
<protein>
    <submittedName>
        <fullName evidence="4">(wild Malaysian banana) hypothetical protein</fullName>
    </submittedName>
</protein>
<dbReference type="InParanoid" id="A0A804ICJ2"/>
<feature type="region of interest" description="Disordered" evidence="2">
    <location>
        <begin position="1355"/>
        <end position="1438"/>
    </location>
</feature>
<evidence type="ECO:0000256" key="1">
    <source>
        <dbReference type="ARBA" id="ARBA00022574"/>
    </source>
</evidence>
<dbReference type="EnsemblPlants" id="Ma03_t15810.1">
    <property type="protein sequence ID" value="Ma03_p15810.1"/>
    <property type="gene ID" value="Ma03_g15810"/>
</dbReference>
<dbReference type="Proteomes" id="UP000012960">
    <property type="component" value="Unplaced"/>
</dbReference>
<feature type="compositionally biased region" description="Basic and acidic residues" evidence="2">
    <location>
        <begin position="1813"/>
        <end position="1823"/>
    </location>
</feature>
<feature type="domain" description="BEACH-type PH" evidence="3">
    <location>
        <begin position="1893"/>
        <end position="2025"/>
    </location>
</feature>
<dbReference type="PROSITE" id="PS51783">
    <property type="entry name" value="PH_BEACH"/>
    <property type="match status" value="1"/>
</dbReference>
<dbReference type="InterPro" id="IPR023362">
    <property type="entry name" value="PH-BEACH_dom"/>
</dbReference>
<feature type="compositionally biased region" description="Polar residues" evidence="2">
    <location>
        <begin position="1427"/>
        <end position="1438"/>
    </location>
</feature>
<dbReference type="InterPro" id="IPR013320">
    <property type="entry name" value="ConA-like_dom_sf"/>
</dbReference>
<dbReference type="PANTHER" id="PTHR46108:SF4">
    <property type="entry name" value="BLUE CHEESE"/>
    <property type="match status" value="1"/>
</dbReference>
<dbReference type="EMBL" id="HG996468">
    <property type="protein sequence ID" value="CAG1850362.1"/>
    <property type="molecule type" value="Genomic_DNA"/>
</dbReference>
<accession>A0A804ICJ2</accession>
<dbReference type="InterPro" id="IPR051944">
    <property type="entry name" value="BEACH_domain_protein"/>
</dbReference>
<keyword evidence="1" id="KW-0853">WD repeat</keyword>
<dbReference type="PANTHER" id="PTHR46108">
    <property type="entry name" value="BLUE CHEESE"/>
    <property type="match status" value="1"/>
</dbReference>
<reference evidence="5" key="2">
    <citation type="submission" date="2021-05" db="UniProtKB">
        <authorList>
            <consortium name="EnsemblPlants"/>
        </authorList>
    </citation>
    <scope>IDENTIFICATION</scope>
    <source>
        <strain evidence="5">subsp. malaccensis</strain>
    </source>
</reference>
<feature type="compositionally biased region" description="Polar residues" evidence="2">
    <location>
        <begin position="1366"/>
        <end position="1376"/>
    </location>
</feature>
<sequence>MVRYCIPCFLKGDAMYTMGIVELLLECVELSYRSESGSIRLRGDVHNAHGYQFLVQFALKLSSLQKVQVAQSVSSILSHEDKGTNNGSWTPSFDRLGDEEKGDSKVKDLEAIQMLQDIVLKADNVELQAEVLNRMFKVFSCHLDNYKLCQQLQTLPLFILNMAGIPSSLQEIILKILEHAVTVVNCIPELELLSLCCLLQQPVTASLKHAVLAFFVKLLSFDQKFKKVLREVGTKSNFSSFRKHIDNKDIILYSSNLRGSSSGKFSVFEHEGTTAVAWDCIFSLLRRSESNQQSFRSSNGVSIILPFLISDSHRSGVLRLLSYMIIEDALQLCNTAHPGELGALVEILKSGMITNVSGSQYKLQNDAKCDILGAIWRILGAKYSTQGFLVFFSCIYNYLGSVALLLETISPFLEGSSLLLTHVLRIVEVLAAFRLSSSELRVLVRHILLLKLKNSGQLFVDMMEKLIQMEDIRSEGVSVAPFVEMDMSKVGHASIQVSLGGRTWPPAAGYSFVCWFQFGNLLKGEIKESVQVSRNGFSKRNASDGQVLRIFSVGAMNDGNILYAELFLQENDVLTLATSNSCSLSFPGVEMEEGRWLHLAVVHSKPNALAGLFQNSVAYLYVNGKLIHTGKLGYSLSPVGKSLQVTLGTPLSRAKISDLSWKLCCCYLYEEVLTSDSSGKQGTTNSDCSGIVWDLERLTNLSLQISGKKPIFAFDGTSSEALRASGTLSLLNLVDPTSSAASPMGGIPRYGRLSGDIYICNKFMIGDSIRSIGGIPIVLVLVKAAETKEMLHMALGLLACSLQQCPQNVKDMQSLRGYHLLALILHRRMSLFDMHSLDIFFHIAACEASFTEPVRLQAKMGTSFPAGTSPEASIEDLSLPKFSDDICSVDSHGDLDEYSVQKDSISHFSELENTGLSEANSDCIVLSNADMVEHVLLDYTLWVRAPVPIQIALLGFLECMVSMHWYRHHNLTILRHINLVQHLLVTLQRGDVEVVVLEKLVVLLGVILEDGFLASELELAVRFVLMTFDPLELTPRNQIVRETMGRHVIVRNMLLEMLIDLQVTINAEELLEKWHKTVSSKLIAFFLDEAVHPTSMRWIMTLLGVCLSSSPTFSFKFQSSGSYHGLSCVLPSFHDSPEIYYILFCLIFGKAVYPRVPEVCMLDFFSLLPNDGNYGELKFLDLLEILIAMAKATYDRFSMQSMIANQDGNMSHFNGSLVAELVEATTDVAGDLRGEALLHKTYASCLMSGMTGAPIAATSILRFMVDLAKTCPPFSAVCRRTEFLESCVDLYFSCCNGQKSFIAHYKSFIYCALKMAKNLTTVAPEEKNIDVDAKDSQNMFCSEPLENVQSVKISTSTRSFPHEQKTISSGDIQGSPNYPLGDADVMQGSPNYPSGDAEVGGDATNLNPKISVSGEGGETETDDGTQIPIQPTDSLSSASMSVPCSLALSERSNLKDAATPSTSPIPALTSWIGNTSSESDAKAKFTAAPSLRSFSLNEFDSSPDIRTLHESSATSMFFLINPQLLLEIDNSGYGGGPCSAGAAATLDFIAEVLADVVSEQLEATQSVENILESVPLYVDVESTLVFQGLCLSRLMSFLERRLLRDDEEDDKKLDKNCWSVNLDSLCWMIVDHLYMGSFPKPVGVIRTLEFVLSMLQLDNKDGHVEDAVPAGKGILSAAQNLAVDIIKYLLVRHCSALEDLLVSKPNQGHTLDVLHGGLDKYALESVQDLMSTELRSIRQDKYGWVLHAESEWQTQIQQLVHERGIFPILHASVEPEWKLCPIEGPYRMQKHENDAHTSGSESDSCFNLSSNDAQEKGYDGGDHEETLFKEESSKIESLSSAQIGWNDNAEGTKSELGSPRQLSFEVDNMRASEDKQKKELLNNGEYLIRPYLEPSEKIRFRYNSERVVGLDKHDGIFLLGELCLYVIENFYINDSGCICEKLCEDELSVIDQALGVKMDISSNSEFQLKSSSTWSTPAKAFAGGRAWAYNGGAWGKEKVCSSSNLPHPWRMWKLDSIYELLKCDY</sequence>
<organism evidence="5 6">
    <name type="scientific">Musa acuminata subsp. malaccensis</name>
    <name type="common">Wild banana</name>
    <name type="synonym">Musa malaccensis</name>
    <dbReference type="NCBI Taxonomy" id="214687"/>
    <lineage>
        <taxon>Eukaryota</taxon>
        <taxon>Viridiplantae</taxon>
        <taxon>Streptophyta</taxon>
        <taxon>Embryophyta</taxon>
        <taxon>Tracheophyta</taxon>
        <taxon>Spermatophyta</taxon>
        <taxon>Magnoliopsida</taxon>
        <taxon>Liliopsida</taxon>
        <taxon>Zingiberales</taxon>
        <taxon>Musaceae</taxon>
        <taxon>Musa</taxon>
    </lineage>
</organism>
<dbReference type="Gramene" id="Ma03_t15810.1">
    <property type="protein sequence ID" value="Ma03_p15810.1"/>
    <property type="gene ID" value="Ma03_g15810"/>
</dbReference>
<proteinExistence type="predicted"/>
<evidence type="ECO:0000313" key="5">
    <source>
        <dbReference type="EnsemblPlants" id="Ma03_p15810.1"/>
    </source>
</evidence>
<dbReference type="SUPFAM" id="SSF49899">
    <property type="entry name" value="Concanavalin A-like lectins/glucanases"/>
    <property type="match status" value="1"/>
</dbReference>
<feature type="region of interest" description="Disordered" evidence="2">
    <location>
        <begin position="1791"/>
        <end position="1823"/>
    </location>
</feature>
<keyword evidence="6" id="KW-1185">Reference proteome</keyword>
<reference evidence="4" key="1">
    <citation type="submission" date="2021-03" db="EMBL/GenBank/DDBJ databases">
        <authorList>
            <consortium name="Genoscope - CEA"/>
            <person name="William W."/>
        </authorList>
    </citation>
    <scope>NUCLEOTIDE SEQUENCE</scope>
    <source>
        <strain evidence="4">Doubled-haploid Pahang</strain>
    </source>
</reference>
<evidence type="ECO:0000313" key="6">
    <source>
        <dbReference type="Proteomes" id="UP000012960"/>
    </source>
</evidence>